<evidence type="ECO:0000313" key="6">
    <source>
        <dbReference type="EMBL" id="CCU71291.1"/>
    </source>
</evidence>
<dbReference type="Pfam" id="PF00589">
    <property type="entry name" value="Phage_integrase"/>
    <property type="match status" value="1"/>
</dbReference>
<evidence type="ECO:0000256" key="1">
    <source>
        <dbReference type="ARBA" id="ARBA00008857"/>
    </source>
</evidence>
<dbReference type="HOGENOM" id="CLU_577362_0_0_6"/>
<dbReference type="PATRIC" id="fig|1298593.3.peg.824"/>
<dbReference type="Proteomes" id="UP000011866">
    <property type="component" value="Chromosome"/>
</dbReference>
<evidence type="ECO:0000259" key="5">
    <source>
        <dbReference type="PROSITE" id="PS51898"/>
    </source>
</evidence>
<dbReference type="EMBL" id="HF680312">
    <property type="protein sequence ID" value="CCU71291.1"/>
    <property type="molecule type" value="Genomic_DNA"/>
</dbReference>
<evidence type="ECO:0000256" key="4">
    <source>
        <dbReference type="ARBA" id="ARBA00023172"/>
    </source>
</evidence>
<dbReference type="GeneID" id="79175803"/>
<dbReference type="Gene3D" id="1.10.443.10">
    <property type="entry name" value="Intergrase catalytic core"/>
    <property type="match status" value="1"/>
</dbReference>
<dbReference type="InterPro" id="IPR010998">
    <property type="entry name" value="Integrase_recombinase_N"/>
</dbReference>
<accession>M5DPD7</accession>
<dbReference type="InterPro" id="IPR011010">
    <property type="entry name" value="DNA_brk_join_enz"/>
</dbReference>
<dbReference type="GO" id="GO:0015074">
    <property type="term" value="P:DNA integration"/>
    <property type="evidence" value="ECO:0007669"/>
    <property type="project" value="UniProtKB-KW"/>
</dbReference>
<dbReference type="Gene3D" id="1.10.150.130">
    <property type="match status" value="1"/>
</dbReference>
<dbReference type="GO" id="GO:0006310">
    <property type="term" value="P:DNA recombination"/>
    <property type="evidence" value="ECO:0007669"/>
    <property type="project" value="UniProtKB-KW"/>
</dbReference>
<dbReference type="AlphaFoldDB" id="M5DPD7"/>
<dbReference type="PANTHER" id="PTHR30349">
    <property type="entry name" value="PHAGE INTEGRASE-RELATED"/>
    <property type="match status" value="1"/>
</dbReference>
<dbReference type="Pfam" id="PF11646">
    <property type="entry name" value="DUF3258"/>
    <property type="match status" value="1"/>
</dbReference>
<keyword evidence="2" id="KW-0229">DNA integration</keyword>
<dbReference type="InterPro" id="IPR002104">
    <property type="entry name" value="Integrase_catalytic"/>
</dbReference>
<dbReference type="PANTHER" id="PTHR30349:SF41">
    <property type="entry name" value="INTEGRASE_RECOMBINASE PROTEIN MJ0367-RELATED"/>
    <property type="match status" value="1"/>
</dbReference>
<gene>
    <name evidence="6" type="ORF">TOL_0855</name>
</gene>
<dbReference type="GO" id="GO:0003677">
    <property type="term" value="F:DNA binding"/>
    <property type="evidence" value="ECO:0007669"/>
    <property type="project" value="UniProtKB-KW"/>
</dbReference>
<keyword evidence="4" id="KW-0233">DNA recombination</keyword>
<protein>
    <recommendedName>
        <fullName evidence="5">Tyr recombinase domain-containing protein</fullName>
    </recommendedName>
</protein>
<evidence type="ECO:0000256" key="2">
    <source>
        <dbReference type="ARBA" id="ARBA00022908"/>
    </source>
</evidence>
<dbReference type="InterPro" id="IPR050090">
    <property type="entry name" value="Tyrosine_recombinase_XerCD"/>
</dbReference>
<keyword evidence="3" id="KW-0238">DNA-binding</keyword>
<organism evidence="6 7">
    <name type="scientific">Thalassolituus oleivorans MIL-1</name>
    <dbReference type="NCBI Taxonomy" id="1298593"/>
    <lineage>
        <taxon>Bacteria</taxon>
        <taxon>Pseudomonadati</taxon>
        <taxon>Pseudomonadota</taxon>
        <taxon>Gammaproteobacteria</taxon>
        <taxon>Oceanospirillales</taxon>
        <taxon>Oceanospirillaceae</taxon>
        <taxon>Thalassolituus</taxon>
    </lineage>
</organism>
<evidence type="ECO:0000256" key="3">
    <source>
        <dbReference type="ARBA" id="ARBA00023125"/>
    </source>
</evidence>
<reference evidence="6 7" key="1">
    <citation type="journal article" date="2013" name="Genome Announc.">
        <title>Genome Sequence of Thalassolituus oleivorans MIL-1 (DSM 14913T).</title>
        <authorList>
            <person name="Golyshin P.N."/>
            <person name="Werner J."/>
            <person name="Chernikova T.N."/>
            <person name="Tran H."/>
            <person name="Ferrer M."/>
            <person name="Yakimov M.M."/>
            <person name="Teeling H."/>
            <person name="Golyshina O.V."/>
        </authorList>
    </citation>
    <scope>NUCLEOTIDE SEQUENCE [LARGE SCALE GENOMIC DNA]</scope>
    <source>
        <strain evidence="6 7">MIL-1</strain>
    </source>
</reference>
<name>M5DPD7_9GAMM</name>
<dbReference type="eggNOG" id="COG0582">
    <property type="taxonomic scope" value="Bacteria"/>
</dbReference>
<feature type="domain" description="Tyr recombinase" evidence="5">
    <location>
        <begin position="280"/>
        <end position="467"/>
    </location>
</feature>
<dbReference type="RefSeq" id="WP_015486028.1">
    <property type="nucleotide sequence ID" value="NC_020888.1"/>
</dbReference>
<dbReference type="InterPro" id="IPR013762">
    <property type="entry name" value="Integrase-like_cat_sf"/>
</dbReference>
<keyword evidence="7" id="KW-1185">Reference proteome</keyword>
<sequence length="473" mass="55528">MGYITDEDYKNLLREIWSFAQQMSEMIPPQEFEDEHAHARYLSSVQEHYDLYNKLSKGINFKNEEEEGWSDLYSYMDQYIINQLFEDSCILDFDKDDQDKIKRLRFEKIKSHAYFINKAKECVDLSSEIYPPNFQSELIPEISDETHAISTILFSELCAKFLDHKVKSGLRNKLQAEYKRFLSDWNELVEDKPIDEYKRKDFKKFIISISNLPRRNLREYKGKTVIELLEIDVPENHKIAPRTATQYKKWLQGVFAYAVEEELLSQSPVKNLKLNLDISKTYSSYTNAEVRVLIESAVQEVTEWHKWLVLIGAYTGMRLGEINGLVKDAIRHDDETGIDYILVTDKFGSSLKTVAAKRLVPIHSKLIEAGFIDWLSRSKSGLFSVESRTMTQWFSQFRENCNIEQYNEYDERKVFHSFRHTVITMARSKGISLDKIQQVIGHEKTSAGITDRYTHEFPLKELQEVIESIDYEN</sequence>
<dbReference type="SUPFAM" id="SSF56349">
    <property type="entry name" value="DNA breaking-rejoining enzymes"/>
    <property type="match status" value="1"/>
</dbReference>
<comment type="similarity">
    <text evidence="1">Belongs to the 'phage' integrase family.</text>
</comment>
<dbReference type="PROSITE" id="PS51898">
    <property type="entry name" value="TYR_RECOMBINASE"/>
    <property type="match status" value="1"/>
</dbReference>
<dbReference type="KEGG" id="tol:TOL_0855"/>
<proteinExistence type="inferred from homology"/>
<evidence type="ECO:0000313" key="7">
    <source>
        <dbReference type="Proteomes" id="UP000011866"/>
    </source>
</evidence>
<dbReference type="InterPro" id="IPR021672">
    <property type="entry name" value="DUF3258"/>
</dbReference>